<dbReference type="GO" id="GO:0000287">
    <property type="term" value="F:magnesium ion binding"/>
    <property type="evidence" value="ECO:0007669"/>
    <property type="project" value="UniProtKB-UniRule"/>
</dbReference>
<dbReference type="Pfam" id="PF01409">
    <property type="entry name" value="tRNA-synt_2d"/>
    <property type="match status" value="1"/>
</dbReference>
<sequence length="487" mass="56923">MLHQYERLVLLSLRQGGKTLEEISHDTKLNRDSASRACYWLKEKGAVDIHETSEQSFRLGEEGKRFLQYGFPEFNLIKKVREGKSFEKLSEEEKRVGLSWAKRKGWVDIKEGRLALASEGERALKEGHPEETVLRKVSENITEKKDLPVIKELLARGDVLRSAESKHISCSLTEKGTKLASKISSIDKDEAGRYVNTLSKEDIVTGRWKELKLREYEVSMPVMKSLPGKRHPLDVVRNRIRKIFIEMGFEEMEDRLVESSFWNFDALFQPQDHPARDLMDTFYLSAPERIPLPRDEVVERVKKVHEEKWKYKWSREVAEQAVLRTHDTAISPQYLLSIRKGERKAPAKFFTVGRVYRNEATDYKHLSEFHQVGGIIVYEGATFRDLLGLLKEFYSKLGFEKIRFSPSYFPYTEPSLEVEVYYKDRKQWLELGGAGVFRPEVCLPTWGKYPVLAWGLSLERPIMLMMNMKDIRQFYRNDVSWLREARV</sequence>
<evidence type="ECO:0000256" key="3">
    <source>
        <dbReference type="ARBA" id="ARBA00022490"/>
    </source>
</evidence>
<dbReference type="PANTHER" id="PTHR11538">
    <property type="entry name" value="PHENYLALANYL-TRNA SYNTHETASE"/>
    <property type="match status" value="1"/>
</dbReference>
<dbReference type="PROSITE" id="PS50862">
    <property type="entry name" value="AA_TRNA_LIGASE_II"/>
    <property type="match status" value="1"/>
</dbReference>
<feature type="binding site" evidence="11">
    <location>
        <position position="411"/>
    </location>
    <ligand>
        <name>L-phenylalanine</name>
        <dbReference type="ChEBI" id="CHEBI:58095"/>
    </ligand>
</feature>
<dbReference type="HAMAP" id="MF_00282">
    <property type="entry name" value="Phe_tRNA_synth_alpha2"/>
    <property type="match status" value="1"/>
</dbReference>
<keyword evidence="4 11" id="KW-0436">Ligase</keyword>
<evidence type="ECO:0000313" key="14">
    <source>
        <dbReference type="Proteomes" id="UP000510821"/>
    </source>
</evidence>
<dbReference type="Proteomes" id="UP000510821">
    <property type="component" value="Chromosome"/>
</dbReference>
<evidence type="ECO:0000256" key="8">
    <source>
        <dbReference type="ARBA" id="ARBA00022842"/>
    </source>
</evidence>
<feature type="binding site" evidence="11">
    <location>
        <position position="413"/>
    </location>
    <ligand>
        <name>Mg(2+)</name>
        <dbReference type="ChEBI" id="CHEBI:18420"/>
        <note>ligand shared with heterodimeric partner</note>
    </ligand>
</feature>
<dbReference type="InterPro" id="IPR002319">
    <property type="entry name" value="Phenylalanyl-tRNA_Synthase"/>
</dbReference>
<evidence type="ECO:0000259" key="12">
    <source>
        <dbReference type="PROSITE" id="PS50862"/>
    </source>
</evidence>
<keyword evidence="5 11" id="KW-0479">Metal-binding</keyword>
<dbReference type="GO" id="GO:0005737">
    <property type="term" value="C:cytoplasm"/>
    <property type="evidence" value="ECO:0007669"/>
    <property type="project" value="UniProtKB-SubCell"/>
</dbReference>
<comment type="subunit">
    <text evidence="11">Tetramer of two alpha and two beta subunits.</text>
</comment>
<dbReference type="SUPFAM" id="SSF55681">
    <property type="entry name" value="Class II aaRS and biotin synthetases"/>
    <property type="match status" value="1"/>
</dbReference>
<feature type="domain" description="Aminoacyl-transfer RNA synthetases class-II family profile" evidence="12">
    <location>
        <begin position="236"/>
        <end position="484"/>
    </location>
</feature>
<comment type="subcellular location">
    <subcellularLocation>
        <location evidence="1 11">Cytoplasm</location>
    </subcellularLocation>
</comment>
<comment type="similarity">
    <text evidence="2 11">Belongs to the class-II aminoacyl-tRNA synthetase family. Phe-tRNA synthetase alpha subunit type 2 subfamily.</text>
</comment>
<evidence type="ECO:0000256" key="2">
    <source>
        <dbReference type="ARBA" id="ARBA00006703"/>
    </source>
</evidence>
<dbReference type="GO" id="GO:0000049">
    <property type="term" value="F:tRNA binding"/>
    <property type="evidence" value="ECO:0007669"/>
    <property type="project" value="InterPro"/>
</dbReference>
<evidence type="ECO:0000256" key="5">
    <source>
        <dbReference type="ARBA" id="ARBA00022723"/>
    </source>
</evidence>
<dbReference type="GO" id="GO:0006432">
    <property type="term" value="P:phenylalanyl-tRNA aminoacylation"/>
    <property type="evidence" value="ECO:0007669"/>
    <property type="project" value="UniProtKB-UniRule"/>
</dbReference>
<evidence type="ECO:0000256" key="4">
    <source>
        <dbReference type="ARBA" id="ARBA00022598"/>
    </source>
</evidence>
<comment type="catalytic activity">
    <reaction evidence="11">
        <text>tRNA(Phe) + L-phenylalanine + ATP = L-phenylalanyl-tRNA(Phe) + AMP + diphosphate + H(+)</text>
        <dbReference type="Rhea" id="RHEA:19413"/>
        <dbReference type="Rhea" id="RHEA-COMP:9668"/>
        <dbReference type="Rhea" id="RHEA-COMP:9699"/>
        <dbReference type="ChEBI" id="CHEBI:15378"/>
        <dbReference type="ChEBI" id="CHEBI:30616"/>
        <dbReference type="ChEBI" id="CHEBI:33019"/>
        <dbReference type="ChEBI" id="CHEBI:58095"/>
        <dbReference type="ChEBI" id="CHEBI:78442"/>
        <dbReference type="ChEBI" id="CHEBI:78531"/>
        <dbReference type="ChEBI" id="CHEBI:456215"/>
        <dbReference type="EC" id="6.1.1.20"/>
    </reaction>
</comment>
<dbReference type="CDD" id="cd00496">
    <property type="entry name" value="PheRS_alpha_core"/>
    <property type="match status" value="1"/>
</dbReference>
<dbReference type="AlphaFoldDB" id="A0A7D5XMB2"/>
<reference evidence="14" key="1">
    <citation type="submission" date="2020-07" db="EMBL/GenBank/DDBJ databases">
        <title>Metabolic diversity and evolutionary history of the archaeal phylum ###Micrarchaeota### uncovered from a freshwater lake metagenome.</title>
        <authorList>
            <person name="Kadnikov V.V."/>
            <person name="Savvichev A.S."/>
            <person name="Mardanov A.V."/>
            <person name="Beletsky A.V."/>
            <person name="Chupakov A.V."/>
            <person name="Kokryatskaya N.M."/>
            <person name="Pimenov N.V."/>
            <person name="Ravin N.V."/>
        </authorList>
    </citation>
    <scope>NUCLEOTIDE SEQUENCE [LARGE SCALE GENOMIC DNA]</scope>
</reference>
<evidence type="ECO:0000256" key="9">
    <source>
        <dbReference type="ARBA" id="ARBA00022917"/>
    </source>
</evidence>
<gene>
    <name evidence="11" type="primary">pheS</name>
    <name evidence="13" type="ORF">Sv326_1113</name>
</gene>
<evidence type="ECO:0000256" key="10">
    <source>
        <dbReference type="ARBA" id="ARBA00023146"/>
    </source>
</evidence>
<keyword evidence="10 11" id="KW-0030">Aminoacyl-tRNA synthetase</keyword>
<organism evidence="13 14">
    <name type="scientific">Fermentimicrarchaeum limneticum</name>
    <dbReference type="NCBI Taxonomy" id="2795018"/>
    <lineage>
        <taxon>Archaea</taxon>
        <taxon>Candidatus Micrarchaeota</taxon>
        <taxon>Candidatus Fermentimicrarchaeales</taxon>
        <taxon>Candidatus Fermentimicrarchaeaceae</taxon>
        <taxon>Candidatus Fermentimicrarchaeum</taxon>
    </lineage>
</organism>
<keyword evidence="7 11" id="KW-0067">ATP-binding</keyword>
<proteinExistence type="inferred from homology"/>
<dbReference type="Gene3D" id="3.30.930.10">
    <property type="entry name" value="Bira Bifunctional Protein, Domain 2"/>
    <property type="match status" value="1"/>
</dbReference>
<dbReference type="InterPro" id="IPR022917">
    <property type="entry name" value="Phe_tRNA_ligase_alpha_bac/arc"/>
</dbReference>
<protein>
    <recommendedName>
        <fullName evidence="11">Phenylalanine--tRNA ligase alpha subunit</fullName>
        <ecNumber evidence="11">6.1.1.20</ecNumber>
    </recommendedName>
    <alternativeName>
        <fullName evidence="11">Phenylalanyl-tRNA synthetase alpha subunit</fullName>
        <shortName evidence="11">PheRS</shortName>
    </alternativeName>
</protein>
<dbReference type="GO" id="GO:0004826">
    <property type="term" value="F:phenylalanine-tRNA ligase activity"/>
    <property type="evidence" value="ECO:0007669"/>
    <property type="project" value="UniProtKB-UniRule"/>
</dbReference>
<dbReference type="GO" id="GO:0005524">
    <property type="term" value="F:ATP binding"/>
    <property type="evidence" value="ECO:0007669"/>
    <property type="project" value="UniProtKB-UniRule"/>
</dbReference>
<evidence type="ECO:0000256" key="7">
    <source>
        <dbReference type="ARBA" id="ARBA00022840"/>
    </source>
</evidence>
<keyword evidence="9 11" id="KW-0648">Protein biosynthesis</keyword>
<evidence type="ECO:0000256" key="6">
    <source>
        <dbReference type="ARBA" id="ARBA00022741"/>
    </source>
</evidence>
<name>A0A7D5XMB2_FERL1</name>
<feature type="binding site" evidence="11">
    <location>
        <position position="437"/>
    </location>
    <ligand>
        <name>L-phenylalanine</name>
        <dbReference type="ChEBI" id="CHEBI:58095"/>
    </ligand>
</feature>
<dbReference type="EC" id="6.1.1.20" evidence="11"/>
<dbReference type="PANTHER" id="PTHR11538:SF40">
    <property type="entry name" value="PHENYLALANINE--TRNA LIGASE ALPHA SUBUNIT"/>
    <property type="match status" value="1"/>
</dbReference>
<dbReference type="KEGG" id="flt:Sv326_1113"/>
<evidence type="ECO:0000256" key="1">
    <source>
        <dbReference type="ARBA" id="ARBA00004496"/>
    </source>
</evidence>
<comment type="caution">
    <text evidence="11">Lacks conserved residue(s) required for the propagation of feature annotation.</text>
</comment>
<keyword evidence="8 11" id="KW-0460">Magnesium</keyword>
<accession>A0A7D5XMB2</accession>
<dbReference type="InterPro" id="IPR045864">
    <property type="entry name" value="aa-tRNA-synth_II/BPL/LPL"/>
</dbReference>
<dbReference type="NCBIfam" id="TIGR00468">
    <property type="entry name" value="pheS"/>
    <property type="match status" value="1"/>
</dbReference>
<dbReference type="NCBIfam" id="NF003210">
    <property type="entry name" value="PRK04172.1"/>
    <property type="match status" value="1"/>
</dbReference>
<keyword evidence="3 11" id="KW-0963">Cytoplasm</keyword>
<evidence type="ECO:0000256" key="11">
    <source>
        <dbReference type="HAMAP-Rule" id="MF_00282"/>
    </source>
</evidence>
<dbReference type="EMBL" id="CP058998">
    <property type="protein sequence ID" value="QLJ53288.1"/>
    <property type="molecule type" value="Genomic_DNA"/>
</dbReference>
<keyword evidence="6 11" id="KW-0547">Nucleotide-binding</keyword>
<feature type="binding site" evidence="11">
    <location>
        <position position="328"/>
    </location>
    <ligand>
        <name>L-phenylalanine</name>
        <dbReference type="ChEBI" id="CHEBI:58095"/>
    </ligand>
</feature>
<comment type="cofactor">
    <cofactor evidence="11">
        <name>Mg(2+)</name>
        <dbReference type="ChEBI" id="CHEBI:18420"/>
    </cofactor>
    <text evidence="11">Binds 2 magnesium ions per tetramer.</text>
</comment>
<dbReference type="InterPro" id="IPR006195">
    <property type="entry name" value="aa-tRNA-synth_II"/>
</dbReference>
<dbReference type="InterPro" id="IPR004529">
    <property type="entry name" value="Phe-tRNA-synth_IIc_asu"/>
</dbReference>
<evidence type="ECO:0000313" key="13">
    <source>
        <dbReference type="EMBL" id="QLJ53288.1"/>
    </source>
</evidence>